<dbReference type="Gene3D" id="2.60.40.150">
    <property type="entry name" value="C2 domain"/>
    <property type="match status" value="1"/>
</dbReference>
<evidence type="ECO:0000256" key="4">
    <source>
        <dbReference type="ARBA" id="ARBA00022777"/>
    </source>
</evidence>
<evidence type="ECO:0000313" key="13">
    <source>
        <dbReference type="Proteomes" id="UP001205105"/>
    </source>
</evidence>
<dbReference type="SMART" id="SM00145">
    <property type="entry name" value="PI3Ka"/>
    <property type="match status" value="1"/>
</dbReference>
<evidence type="ECO:0000259" key="9">
    <source>
        <dbReference type="PROSITE" id="PS50290"/>
    </source>
</evidence>
<dbReference type="GO" id="GO:0000045">
    <property type="term" value="P:autophagosome assembly"/>
    <property type="evidence" value="ECO:0007669"/>
    <property type="project" value="TreeGrafter"/>
</dbReference>
<evidence type="ECO:0000256" key="1">
    <source>
        <dbReference type="ARBA" id="ARBA00012073"/>
    </source>
</evidence>
<dbReference type="SUPFAM" id="SSF56112">
    <property type="entry name" value="Protein kinase-like (PK-like)"/>
    <property type="match status" value="1"/>
</dbReference>
<dbReference type="Pfam" id="PF00454">
    <property type="entry name" value="PI3_PI4_kinase"/>
    <property type="match status" value="1"/>
</dbReference>
<evidence type="ECO:0000313" key="12">
    <source>
        <dbReference type="EMBL" id="KAI7840291.1"/>
    </source>
</evidence>
<dbReference type="InterPro" id="IPR001263">
    <property type="entry name" value="PI3K_accessory_dom"/>
</dbReference>
<dbReference type="FunFam" id="1.10.1070.11:FF:000014">
    <property type="entry name" value="Phosphatidylinositol 3-kinase, root isoform"/>
    <property type="match status" value="1"/>
</dbReference>
<dbReference type="InterPro" id="IPR011009">
    <property type="entry name" value="Kinase-like_dom_sf"/>
</dbReference>
<reference evidence="12" key="1">
    <citation type="submission" date="2020-11" db="EMBL/GenBank/DDBJ databases">
        <title>Chlorella ohadii genome sequencing and assembly.</title>
        <authorList>
            <person name="Murik O."/>
            <person name="Treves H."/>
            <person name="Kedem I."/>
            <person name="Shotland Y."/>
            <person name="Kaplan A."/>
        </authorList>
    </citation>
    <scope>NUCLEOTIDE SEQUENCE</scope>
    <source>
        <strain evidence="12">1</strain>
    </source>
</reference>
<dbReference type="PANTHER" id="PTHR10048">
    <property type="entry name" value="PHOSPHATIDYLINOSITOL KINASE"/>
    <property type="match status" value="1"/>
</dbReference>
<evidence type="ECO:0000256" key="3">
    <source>
        <dbReference type="ARBA" id="ARBA00022741"/>
    </source>
</evidence>
<evidence type="ECO:0000256" key="6">
    <source>
        <dbReference type="PIRNR" id="PIRNR000587"/>
    </source>
</evidence>
<dbReference type="PROSITE" id="PS00916">
    <property type="entry name" value="PI3_4_KINASE_2"/>
    <property type="match status" value="1"/>
</dbReference>
<feature type="region of interest" description="Disordered" evidence="8">
    <location>
        <begin position="205"/>
        <end position="225"/>
    </location>
</feature>
<dbReference type="InterPro" id="IPR042236">
    <property type="entry name" value="PI3K_accessory_sf"/>
</dbReference>
<dbReference type="GO" id="GO:0048015">
    <property type="term" value="P:phosphatidylinositol-mediated signaling"/>
    <property type="evidence" value="ECO:0007669"/>
    <property type="project" value="TreeGrafter"/>
</dbReference>
<dbReference type="GO" id="GO:0005768">
    <property type="term" value="C:endosome"/>
    <property type="evidence" value="ECO:0007669"/>
    <property type="project" value="TreeGrafter"/>
</dbReference>
<feature type="domain" description="PI3K/PI4K catalytic" evidence="9">
    <location>
        <begin position="690"/>
        <end position="958"/>
    </location>
</feature>
<dbReference type="GO" id="GO:0005777">
    <property type="term" value="C:peroxisome"/>
    <property type="evidence" value="ECO:0007669"/>
    <property type="project" value="TreeGrafter"/>
</dbReference>
<dbReference type="InterPro" id="IPR008290">
    <property type="entry name" value="PI3K_Vps34"/>
</dbReference>
<protein>
    <recommendedName>
        <fullName evidence="1">phosphatidylinositol 3-kinase</fullName>
        <ecNumber evidence="1">2.7.1.137</ecNumber>
    </recommendedName>
</protein>
<feature type="domain" description="C2 PI3K-type" evidence="11">
    <location>
        <begin position="29"/>
        <end position="176"/>
    </location>
</feature>
<comment type="caution">
    <text evidence="12">The sequence shown here is derived from an EMBL/GenBank/DDBJ whole genome shotgun (WGS) entry which is preliminary data.</text>
</comment>
<keyword evidence="5 6" id="KW-0067">ATP-binding</keyword>
<dbReference type="PANTHER" id="PTHR10048:SF7">
    <property type="entry name" value="PHOSPHATIDYLINOSITOL 3-KINASE CATALYTIC SUBUNIT TYPE 3"/>
    <property type="match status" value="1"/>
</dbReference>
<dbReference type="InterPro" id="IPR016024">
    <property type="entry name" value="ARM-type_fold"/>
</dbReference>
<feature type="compositionally biased region" description="Gly residues" evidence="8">
    <location>
        <begin position="642"/>
        <end position="652"/>
    </location>
</feature>
<feature type="region of interest" description="Disordered" evidence="8">
    <location>
        <begin position="638"/>
        <end position="708"/>
    </location>
</feature>
<dbReference type="GO" id="GO:0016303">
    <property type="term" value="F:1-phosphatidylinositol-3-kinase activity"/>
    <property type="evidence" value="ECO:0007669"/>
    <property type="project" value="UniProtKB-EC"/>
</dbReference>
<dbReference type="CDD" id="cd00870">
    <property type="entry name" value="PI3Ka_III"/>
    <property type="match status" value="1"/>
</dbReference>
<dbReference type="EMBL" id="JADXDR010000083">
    <property type="protein sequence ID" value="KAI7840291.1"/>
    <property type="molecule type" value="Genomic_DNA"/>
</dbReference>
<dbReference type="Gene3D" id="1.25.40.70">
    <property type="entry name" value="Phosphatidylinositol 3-kinase, accessory domain (PIK)"/>
    <property type="match status" value="1"/>
</dbReference>
<feature type="compositionally biased region" description="Low complexity" evidence="8">
    <location>
        <begin position="653"/>
        <end position="662"/>
    </location>
</feature>
<dbReference type="CDD" id="cd08397">
    <property type="entry name" value="C2_PI3K_class_III"/>
    <property type="match status" value="1"/>
</dbReference>
<dbReference type="PROSITE" id="PS50290">
    <property type="entry name" value="PI3_4_KINASE_3"/>
    <property type="match status" value="1"/>
</dbReference>
<keyword evidence="2 6" id="KW-0808">Transferase</keyword>
<dbReference type="Proteomes" id="UP001205105">
    <property type="component" value="Unassembled WGS sequence"/>
</dbReference>
<dbReference type="InterPro" id="IPR057756">
    <property type="entry name" value="PI3-kinase_type3/VPS34_cat"/>
</dbReference>
<name>A0AAD5H1B8_9CHLO</name>
<dbReference type="SUPFAM" id="SSF49562">
    <property type="entry name" value="C2 domain (Calcium/lipid-binding domain, CaLB)"/>
    <property type="match status" value="1"/>
</dbReference>
<dbReference type="InterPro" id="IPR015433">
    <property type="entry name" value="PI3/4_kinase"/>
</dbReference>
<dbReference type="GO" id="GO:0006897">
    <property type="term" value="P:endocytosis"/>
    <property type="evidence" value="ECO:0007669"/>
    <property type="project" value="TreeGrafter"/>
</dbReference>
<dbReference type="Pfam" id="PF00613">
    <property type="entry name" value="PI3Ka"/>
    <property type="match status" value="1"/>
</dbReference>
<dbReference type="SMART" id="SM00146">
    <property type="entry name" value="PI3Kc"/>
    <property type="match status" value="1"/>
</dbReference>
<evidence type="ECO:0000256" key="2">
    <source>
        <dbReference type="ARBA" id="ARBA00022679"/>
    </source>
</evidence>
<dbReference type="PROSITE" id="PS51545">
    <property type="entry name" value="PIK_HELICAL"/>
    <property type="match status" value="1"/>
</dbReference>
<comment type="similarity">
    <text evidence="6 7">Belongs to the PI3/PI4-kinase family.</text>
</comment>
<evidence type="ECO:0000259" key="10">
    <source>
        <dbReference type="PROSITE" id="PS51545"/>
    </source>
</evidence>
<gene>
    <name evidence="12" type="ORF">COHA_006073</name>
</gene>
<evidence type="ECO:0000256" key="8">
    <source>
        <dbReference type="SAM" id="MobiDB-lite"/>
    </source>
</evidence>
<dbReference type="PIRSF" id="PIRSF000587">
    <property type="entry name" value="PI3K_Vps34"/>
    <property type="match status" value="1"/>
</dbReference>
<dbReference type="GO" id="GO:0034271">
    <property type="term" value="C:phosphatidylinositol 3-kinase complex, class III, type I"/>
    <property type="evidence" value="ECO:0007669"/>
    <property type="project" value="TreeGrafter"/>
</dbReference>
<dbReference type="Pfam" id="PF00792">
    <property type="entry name" value="PI3K_C2"/>
    <property type="match status" value="1"/>
</dbReference>
<dbReference type="InterPro" id="IPR035892">
    <property type="entry name" value="C2_domain_sf"/>
</dbReference>
<dbReference type="GO" id="GO:0005524">
    <property type="term" value="F:ATP binding"/>
    <property type="evidence" value="ECO:0007669"/>
    <property type="project" value="UniProtKB-UniRule"/>
</dbReference>
<dbReference type="EC" id="2.7.1.137" evidence="1"/>
<dbReference type="InterPro" id="IPR036940">
    <property type="entry name" value="PI3/4_kinase_cat_sf"/>
</dbReference>
<dbReference type="CDD" id="cd00896">
    <property type="entry name" value="PI3Kc_III"/>
    <property type="match status" value="1"/>
</dbReference>
<evidence type="ECO:0000256" key="7">
    <source>
        <dbReference type="PROSITE-ProRule" id="PRU00880"/>
    </source>
</evidence>
<dbReference type="Gene3D" id="1.10.1070.11">
    <property type="entry name" value="Phosphatidylinositol 3-/4-kinase, catalytic domain"/>
    <property type="match status" value="1"/>
</dbReference>
<keyword evidence="13" id="KW-1185">Reference proteome</keyword>
<dbReference type="Gene3D" id="3.30.1010.10">
    <property type="entry name" value="Phosphatidylinositol 3-kinase Catalytic Subunit, Chain A, domain 4"/>
    <property type="match status" value="1"/>
</dbReference>
<dbReference type="InterPro" id="IPR002420">
    <property type="entry name" value="PI3K-type_C2_dom"/>
</dbReference>
<dbReference type="InterPro" id="IPR018936">
    <property type="entry name" value="PI3/4_kinase_CS"/>
</dbReference>
<proteinExistence type="inferred from homology"/>
<keyword evidence="3 6" id="KW-0547">Nucleotide-binding</keyword>
<accession>A0AAD5H1B8</accession>
<feature type="domain" description="PIK helical" evidence="10">
    <location>
        <begin position="328"/>
        <end position="504"/>
    </location>
</feature>
<dbReference type="PROSITE" id="PS51547">
    <property type="entry name" value="C2_PI3K"/>
    <property type="match status" value="1"/>
</dbReference>
<sequence>MPLAGSQMQAPELHFYVQLRVDRLLGCLPAYRETDEAGADGGVPPSALCVEGRLCSYGEPLGIPARTAWAEAGTAGAGWDTWLAFPIKYRDLGHDAQLALTVWEARDGEARRPLGGTTLRLFSKKGRLKTGPQELQVWLGRAADGGWPSATPAKVPVAQRGELGRVEQVVKRYERGEVEHVDWLDRLAQRSIAELRAREAAQRQDDAELAAAGEGAGPLPSGGTSPAVAPGGIQLLVELPSFPRTVIYQQAAVGQHGGAPAGGLAGAGTATADAISTPLPGTSGAAGGAGGTGGSSTLILLHDAEVGRENPAESKAAKLARSLTRGLVDKKLKPDTEERRRIEAVLDYPPNRPLSADDKALLWRFRFALTVFPRALTKFLKCVDWSDASEARQAAELMQQWAPIGVADALELLSPDFVNEEVRGHAVEVLQKTDDEELLYYLLQLVQALRYEAADDSRLAAFLVARARRSLTAASFLFWYLLTELGDDSFGPRAAVVQSAIIGATGGQQASPTEDCIHQQVQLMARLKHISETVSSMRGAASKKAEALRGLLSPGGVHADLAGFACPCPLDPSVQLLGLVPSECGVFKSAMTPLRLTFRARLPGGSAVLASPGGEAGSGSSLQQSHEGRLASLTLASQHSLGGDGSSPGHGSSGRRQSSQHGGSSGGGTAPPSAVASPHLTSADEGAGLVGSPAQLSPTSSGRHDSLAAAQDPPLALVTVIYKRGDDLRQDQLVVQMISLMDRLLKREHLDLKITPYQVLATSCSDGLIEFVPSQPLARVLADNRSIHRFLAMHHPDPSGPFGLNSEVLSTFVKSCAGYCVMTWLLGVGDRHLDNLMLTTDGRLFHIDFGYILGRDPKPFPPPMKLCKEMVDAMGGQDSEHYRQFKTYCCEAYNILRKSANLLLNLLHLMAGASIPDIQSDPEKAMLKLQEKLRPELRDEEAALWMTQVLSDSATALMPQVMEKAHQWAQYWR</sequence>
<dbReference type="AlphaFoldDB" id="A0AAD5H1B8"/>
<dbReference type="InterPro" id="IPR000403">
    <property type="entry name" value="PI3/4_kinase_cat_dom"/>
</dbReference>
<dbReference type="SUPFAM" id="SSF48371">
    <property type="entry name" value="ARM repeat"/>
    <property type="match status" value="1"/>
</dbReference>
<feature type="compositionally biased region" description="Low complexity" evidence="8">
    <location>
        <begin position="209"/>
        <end position="223"/>
    </location>
</feature>
<evidence type="ECO:0000256" key="5">
    <source>
        <dbReference type="ARBA" id="ARBA00022840"/>
    </source>
</evidence>
<keyword evidence="4 6" id="KW-0418">Kinase</keyword>
<evidence type="ECO:0000259" key="11">
    <source>
        <dbReference type="PROSITE" id="PS51547"/>
    </source>
</evidence>
<dbReference type="GO" id="GO:0034272">
    <property type="term" value="C:phosphatidylinositol 3-kinase complex, class III, type II"/>
    <property type="evidence" value="ECO:0007669"/>
    <property type="project" value="TreeGrafter"/>
</dbReference>
<dbReference type="GO" id="GO:0000407">
    <property type="term" value="C:phagophore assembly site"/>
    <property type="evidence" value="ECO:0007669"/>
    <property type="project" value="TreeGrafter"/>
</dbReference>
<organism evidence="12 13">
    <name type="scientific">Chlorella ohadii</name>
    <dbReference type="NCBI Taxonomy" id="2649997"/>
    <lineage>
        <taxon>Eukaryota</taxon>
        <taxon>Viridiplantae</taxon>
        <taxon>Chlorophyta</taxon>
        <taxon>core chlorophytes</taxon>
        <taxon>Trebouxiophyceae</taxon>
        <taxon>Chlorellales</taxon>
        <taxon>Chlorellaceae</taxon>
        <taxon>Chlorella clade</taxon>
        <taxon>Chlorella</taxon>
    </lineage>
</organism>